<proteinExistence type="predicted"/>
<feature type="chain" id="PRO_5004881080" evidence="1">
    <location>
        <begin position="18"/>
        <end position="210"/>
    </location>
</feature>
<dbReference type="EMBL" id="HG792015">
    <property type="protein sequence ID" value="CDM27715.1"/>
    <property type="molecule type" value="Genomic_DNA"/>
</dbReference>
<name>W6PUZ9_PENRF</name>
<keyword evidence="3" id="KW-1185">Reference proteome</keyword>
<keyword evidence="1" id="KW-0732">Signal</keyword>
<dbReference type="STRING" id="1365484.W6PUZ9"/>
<gene>
    <name evidence="2" type="ORF">PROQFM164_S01g001526</name>
</gene>
<reference evidence="2" key="1">
    <citation type="journal article" date="2014" name="Nat. Commun.">
        <title>Multiple recent horizontal transfers of a large genomic region in cheese making fungi.</title>
        <authorList>
            <person name="Cheeseman K."/>
            <person name="Ropars J."/>
            <person name="Renault P."/>
            <person name="Dupont J."/>
            <person name="Gouzy J."/>
            <person name="Branca A."/>
            <person name="Abraham A.L."/>
            <person name="Ceppi M."/>
            <person name="Conseiller E."/>
            <person name="Debuchy R."/>
            <person name="Malagnac F."/>
            <person name="Goarin A."/>
            <person name="Silar P."/>
            <person name="Lacoste S."/>
            <person name="Sallet E."/>
            <person name="Bensimon A."/>
            <person name="Giraud T."/>
            <person name="Brygoo Y."/>
        </authorList>
    </citation>
    <scope>NUCLEOTIDE SEQUENCE [LARGE SCALE GENOMIC DNA]</scope>
    <source>
        <strain evidence="2">FM164</strain>
    </source>
</reference>
<dbReference type="OrthoDB" id="4991875at2759"/>
<dbReference type="AlphaFoldDB" id="W6PUZ9"/>
<protein>
    <submittedName>
        <fullName evidence="2">Genomic scaffold, ProqFM164S01</fullName>
    </submittedName>
</protein>
<evidence type="ECO:0000313" key="3">
    <source>
        <dbReference type="Proteomes" id="UP000030686"/>
    </source>
</evidence>
<feature type="signal peptide" evidence="1">
    <location>
        <begin position="1"/>
        <end position="17"/>
    </location>
</feature>
<accession>W6PUZ9</accession>
<evidence type="ECO:0000313" key="2">
    <source>
        <dbReference type="EMBL" id="CDM27715.1"/>
    </source>
</evidence>
<organism evidence="2 3">
    <name type="scientific">Penicillium roqueforti (strain FM164)</name>
    <dbReference type="NCBI Taxonomy" id="1365484"/>
    <lineage>
        <taxon>Eukaryota</taxon>
        <taxon>Fungi</taxon>
        <taxon>Dikarya</taxon>
        <taxon>Ascomycota</taxon>
        <taxon>Pezizomycotina</taxon>
        <taxon>Eurotiomycetes</taxon>
        <taxon>Eurotiomycetidae</taxon>
        <taxon>Eurotiales</taxon>
        <taxon>Aspergillaceae</taxon>
        <taxon>Penicillium</taxon>
    </lineage>
</organism>
<dbReference type="OMA" id="CSFTRLS"/>
<dbReference type="Proteomes" id="UP000030686">
    <property type="component" value="Unassembled WGS sequence"/>
</dbReference>
<evidence type="ECO:0000256" key="1">
    <source>
        <dbReference type="SAM" id="SignalP"/>
    </source>
</evidence>
<sequence length="210" mass="21529">MRSSWFLVSLLAALTTADEPSTTTVSYFGIDNPYGANIGAYSSIAARVAGIDKYATTYEIACMAGASKCALNRPATLIQGDATYSVSLEVTVVTKGATAQATAVESCSFTRLSESARCTWKYEYTASEGDHTISDSTSSTQSIPSYSVIYHPLTVTDGIYAFKANATGSTTPVKITPTASTAGAAAAAKPLITAAPLGAVAAAAAFAAML</sequence>